<gene>
    <name evidence="2" type="ORF">CUS_5685</name>
</gene>
<keyword evidence="3" id="KW-1185">Reference proteome</keyword>
<name>E9SGL1_RUMAL</name>
<dbReference type="STRING" id="246199.CUS_5685"/>
<dbReference type="Proteomes" id="UP000004259">
    <property type="component" value="Unassembled WGS sequence"/>
</dbReference>
<organism evidence="2 3">
    <name type="scientific">Ruminococcus albus 8</name>
    <dbReference type="NCBI Taxonomy" id="246199"/>
    <lineage>
        <taxon>Bacteria</taxon>
        <taxon>Bacillati</taxon>
        <taxon>Bacillota</taxon>
        <taxon>Clostridia</taxon>
        <taxon>Eubacteriales</taxon>
        <taxon>Oscillospiraceae</taxon>
        <taxon>Ruminococcus</taxon>
    </lineage>
</organism>
<sequence length="127" mass="14335">MKKISEEELYMDITRILTALCFKKKYTGYRYVRDAVRFAVQQEQCGGISKHIYPLIAKQNGISSAAVESGIRSAIHKAWKLSDSSTKQELFGVYGQPEQRTPSNSEFVYTIADKLACTGNINEFPKC</sequence>
<dbReference type="eggNOG" id="COG0745">
    <property type="taxonomic scope" value="Bacteria"/>
</dbReference>
<evidence type="ECO:0000313" key="3">
    <source>
        <dbReference type="Proteomes" id="UP000004259"/>
    </source>
</evidence>
<dbReference type="InterPro" id="IPR014879">
    <property type="entry name" value="Spo0A_C"/>
</dbReference>
<dbReference type="GO" id="GO:0003677">
    <property type="term" value="F:DNA binding"/>
    <property type="evidence" value="ECO:0007669"/>
    <property type="project" value="InterPro"/>
</dbReference>
<dbReference type="GO" id="GO:0005737">
    <property type="term" value="C:cytoplasm"/>
    <property type="evidence" value="ECO:0007669"/>
    <property type="project" value="InterPro"/>
</dbReference>
<accession>E9SGL1</accession>
<reference evidence="2 3" key="1">
    <citation type="submission" date="2011-02" db="EMBL/GenBank/DDBJ databases">
        <authorList>
            <person name="Nelson K.E."/>
            <person name="Sutton G."/>
            <person name="Torralba M."/>
            <person name="Durkin S."/>
            <person name="Harkins D."/>
            <person name="Montgomery R."/>
            <person name="Ziemer C."/>
            <person name="Klaassens E."/>
            <person name="Ocuiv P."/>
            <person name="Morrison M."/>
        </authorList>
    </citation>
    <scope>NUCLEOTIDE SEQUENCE [LARGE SCALE GENOMIC DNA]</scope>
    <source>
        <strain evidence="2 3">8</strain>
    </source>
</reference>
<dbReference type="GO" id="GO:0003700">
    <property type="term" value="F:DNA-binding transcription factor activity"/>
    <property type="evidence" value="ECO:0007669"/>
    <property type="project" value="InterPro"/>
</dbReference>
<dbReference type="InterPro" id="IPR036388">
    <property type="entry name" value="WH-like_DNA-bd_sf"/>
</dbReference>
<dbReference type="GO" id="GO:0003743">
    <property type="term" value="F:translation initiation factor activity"/>
    <property type="evidence" value="ECO:0007669"/>
    <property type="project" value="UniProtKB-KW"/>
</dbReference>
<proteinExistence type="predicted"/>
<protein>
    <submittedName>
        <fullName evidence="2">Sporulation initiation factor Spo0A C-terminal domain protein</fullName>
    </submittedName>
</protein>
<keyword evidence="2" id="KW-0648">Protein biosynthesis</keyword>
<keyword evidence="2" id="KW-0396">Initiation factor</keyword>
<comment type="caution">
    <text evidence="2">The sequence shown here is derived from an EMBL/GenBank/DDBJ whole genome shotgun (WGS) entry which is preliminary data.</text>
</comment>
<dbReference type="RefSeq" id="WP_004167477.1">
    <property type="nucleotide sequence ID" value="NZ_JAJFOM010000001.1"/>
</dbReference>
<dbReference type="EMBL" id="ADKM02000128">
    <property type="protein sequence ID" value="EGC01522.1"/>
    <property type="molecule type" value="Genomic_DNA"/>
</dbReference>
<evidence type="ECO:0000313" key="2">
    <source>
        <dbReference type="EMBL" id="EGC01522.1"/>
    </source>
</evidence>
<dbReference type="GO" id="GO:0005509">
    <property type="term" value="F:calcium ion binding"/>
    <property type="evidence" value="ECO:0007669"/>
    <property type="project" value="InterPro"/>
</dbReference>
<dbReference type="Pfam" id="PF08769">
    <property type="entry name" value="Spo0A_C"/>
    <property type="match status" value="1"/>
</dbReference>
<feature type="domain" description="Sporulation initiation factor Spo0A C-terminal" evidence="1">
    <location>
        <begin position="13"/>
        <end position="115"/>
    </location>
</feature>
<dbReference type="InterPro" id="IPR016032">
    <property type="entry name" value="Sig_transdc_resp-reg_C-effctor"/>
</dbReference>
<dbReference type="AlphaFoldDB" id="E9SGL1"/>
<evidence type="ECO:0000259" key="1">
    <source>
        <dbReference type="Pfam" id="PF08769"/>
    </source>
</evidence>
<dbReference type="SUPFAM" id="SSF46894">
    <property type="entry name" value="C-terminal effector domain of the bipartite response regulators"/>
    <property type="match status" value="1"/>
</dbReference>
<dbReference type="GO" id="GO:0042173">
    <property type="term" value="P:regulation of sporulation resulting in formation of a cellular spore"/>
    <property type="evidence" value="ECO:0007669"/>
    <property type="project" value="InterPro"/>
</dbReference>
<dbReference type="Gene3D" id="1.10.10.10">
    <property type="entry name" value="Winged helix-like DNA-binding domain superfamily/Winged helix DNA-binding domain"/>
    <property type="match status" value="1"/>
</dbReference>